<evidence type="ECO:0008006" key="5">
    <source>
        <dbReference type="Google" id="ProtNLM"/>
    </source>
</evidence>
<dbReference type="AlphaFoldDB" id="A0A0Q4B733"/>
<comment type="similarity">
    <text evidence="1">Belongs to the LDH2/MDH2 oxidoreductase family.</text>
</comment>
<reference evidence="3" key="1">
    <citation type="submission" date="2015-08" db="EMBL/GenBank/DDBJ databases">
        <title>Candidatus Bacteriodes Periocalifornicus.</title>
        <authorList>
            <person name="McLean J.S."/>
            <person name="Kelley S."/>
        </authorList>
    </citation>
    <scope>NUCLEOTIDE SEQUENCE [LARGE SCALE GENOMIC DNA]</scope>
    <source>
        <strain evidence="3">12B</strain>
    </source>
</reference>
<protein>
    <recommendedName>
        <fullName evidence="5">Malate dehydrogenase</fullName>
    </recommendedName>
</protein>
<dbReference type="EMBL" id="LIIK01000021">
    <property type="protein sequence ID" value="KQM08811.1"/>
    <property type="molecule type" value="Genomic_DNA"/>
</dbReference>
<dbReference type="Pfam" id="PF02615">
    <property type="entry name" value="Ldh_2"/>
    <property type="match status" value="1"/>
</dbReference>
<accession>A0A0Q4B733</accession>
<dbReference type="SUPFAM" id="SSF89733">
    <property type="entry name" value="L-sulfolactate dehydrogenase-like"/>
    <property type="match status" value="1"/>
</dbReference>
<keyword evidence="2" id="KW-0560">Oxidoreductase</keyword>
<dbReference type="Gene3D" id="3.30.1370.60">
    <property type="entry name" value="Hypothetical oxidoreductase yiak, domain 2"/>
    <property type="match status" value="1"/>
</dbReference>
<evidence type="ECO:0000313" key="4">
    <source>
        <dbReference type="Proteomes" id="UP000054172"/>
    </source>
</evidence>
<dbReference type="STRING" id="1702214.AL399_05310"/>
<evidence type="ECO:0000256" key="2">
    <source>
        <dbReference type="ARBA" id="ARBA00023002"/>
    </source>
</evidence>
<dbReference type="InterPro" id="IPR036111">
    <property type="entry name" value="Mal/L-sulfo/L-lacto_DH-like_sf"/>
</dbReference>
<comment type="caution">
    <text evidence="3">The sequence shown here is derived from an EMBL/GenBank/DDBJ whole genome shotgun (WGS) entry which is preliminary data.</text>
</comment>
<proteinExistence type="inferred from homology"/>
<dbReference type="Proteomes" id="UP000054172">
    <property type="component" value="Unassembled WGS sequence"/>
</dbReference>
<sequence length="356" mass="37681">MLFVRMGCGYDAASTVADVLVEGDLRGASSHGVTRVKDYYQLVEAKRLCPSAVPEVVYQSPSTATLSGASALGPVVAQRGMQLAIDKARTAGTGWVAVRGSHHFGVAAYYSSMALEANMVGVAMSNGYPLVAPVFCTSRMLGTNPISVAVPALRHSPLLFDFSTASITRSRLLGAAADRVELPRGLVQDALGCPTTDPSTIQRGGAILPLGGDRVHGGHKGFCIGAVVDIFSSLFSGANFGPFVPPPVSYLPLPSERVGEGIGHFFGAIRVDAFRPEQEFRQAVDQWIEVFRTAKGVEGTPGVMIPGEQEQLTKDTRLKDGIPLSPQVVRDLNGVAKVLGCEPIPYTPDSERKNEG</sequence>
<dbReference type="InterPro" id="IPR043143">
    <property type="entry name" value="Mal/L-sulf/L-lact_DH-like_NADP"/>
</dbReference>
<dbReference type="InterPro" id="IPR003767">
    <property type="entry name" value="Malate/L-lactate_DH-like"/>
</dbReference>
<dbReference type="Gene3D" id="1.10.1530.10">
    <property type="match status" value="1"/>
</dbReference>
<dbReference type="InterPro" id="IPR043144">
    <property type="entry name" value="Mal/L-sulf/L-lact_DH-like_ah"/>
</dbReference>
<dbReference type="PANTHER" id="PTHR11091:SF0">
    <property type="entry name" value="MALATE DEHYDROGENASE"/>
    <property type="match status" value="1"/>
</dbReference>
<evidence type="ECO:0000256" key="1">
    <source>
        <dbReference type="ARBA" id="ARBA00006056"/>
    </source>
</evidence>
<evidence type="ECO:0000313" key="3">
    <source>
        <dbReference type="EMBL" id="KQM08811.1"/>
    </source>
</evidence>
<dbReference type="GO" id="GO:0016491">
    <property type="term" value="F:oxidoreductase activity"/>
    <property type="evidence" value="ECO:0007669"/>
    <property type="project" value="UniProtKB-KW"/>
</dbReference>
<organism evidence="3 4">
    <name type="scientific">Candidatus [Bacteroides] periocalifornicus</name>
    <dbReference type="NCBI Taxonomy" id="1702214"/>
    <lineage>
        <taxon>Bacteria</taxon>
        <taxon>Pseudomonadati</taxon>
        <taxon>Bacteroidota</taxon>
    </lineage>
</organism>
<keyword evidence="4" id="KW-1185">Reference proteome</keyword>
<gene>
    <name evidence="3" type="ORF">AL399_05310</name>
</gene>
<name>A0A0Q4B733_9BACT</name>
<dbReference type="PANTHER" id="PTHR11091">
    <property type="entry name" value="OXIDOREDUCTASE-RELATED"/>
    <property type="match status" value="1"/>
</dbReference>
<dbReference type="PATRIC" id="fig|1702214.3.peg.2085"/>